<reference evidence="4" key="1">
    <citation type="journal article" date="2019" name="Int. J. Syst. Evol. Microbiol.">
        <title>The Global Catalogue of Microorganisms (GCM) 10K type strain sequencing project: providing services to taxonomists for standard genome sequencing and annotation.</title>
        <authorList>
            <consortium name="The Broad Institute Genomics Platform"/>
            <consortium name="The Broad Institute Genome Sequencing Center for Infectious Disease"/>
            <person name="Wu L."/>
            <person name="Ma J."/>
        </authorList>
    </citation>
    <scope>NUCLEOTIDE SEQUENCE [LARGE SCALE GENOMIC DNA]</scope>
    <source>
        <strain evidence="4">CGMCC 1.15342</strain>
    </source>
</reference>
<dbReference type="GO" id="GO:0016740">
    <property type="term" value="F:transferase activity"/>
    <property type="evidence" value="ECO:0007669"/>
    <property type="project" value="UniProtKB-KW"/>
</dbReference>
<evidence type="ECO:0000313" key="3">
    <source>
        <dbReference type="EMBL" id="GGC32180.1"/>
    </source>
</evidence>
<dbReference type="PANTHER" id="PTHR30160:SF22">
    <property type="entry name" value="LIPOPOLYSACCHARIDE CORE BIOSYNTHESIS PROTEIN"/>
    <property type="match status" value="1"/>
</dbReference>
<organism evidence="3 4">
    <name type="scientific">Parapedobacter defluvii</name>
    <dbReference type="NCBI Taxonomy" id="2045106"/>
    <lineage>
        <taxon>Bacteria</taxon>
        <taxon>Pseudomonadati</taxon>
        <taxon>Bacteroidota</taxon>
        <taxon>Sphingobacteriia</taxon>
        <taxon>Sphingobacteriales</taxon>
        <taxon>Sphingobacteriaceae</taxon>
        <taxon>Parapedobacter</taxon>
    </lineage>
</organism>
<evidence type="ECO:0000256" key="2">
    <source>
        <dbReference type="ARBA" id="ARBA00022679"/>
    </source>
</evidence>
<comment type="caution">
    <text evidence="3">The sequence shown here is derived from an EMBL/GenBank/DDBJ whole genome shotgun (WGS) entry which is preliminary data.</text>
</comment>
<dbReference type="Proteomes" id="UP000597338">
    <property type="component" value="Unassembled WGS sequence"/>
</dbReference>
<dbReference type="InterPro" id="IPR002201">
    <property type="entry name" value="Glyco_trans_9"/>
</dbReference>
<dbReference type="SUPFAM" id="SSF53756">
    <property type="entry name" value="UDP-Glycosyltransferase/glycogen phosphorylase"/>
    <property type="match status" value="1"/>
</dbReference>
<dbReference type="RefSeq" id="WP_229717552.1">
    <property type="nucleotide sequence ID" value="NZ_BMIK01000008.1"/>
</dbReference>
<sequence>MKREMNPTLLVFRFSAMGDVAMAATLLREVAVQQPDLTLVVVSREVFKPFFLNIPGLIFHPFYPQGIHKGIRGIYRLFKELQQYTPRAIADLHYSLRSRLLAILFRLKGIPVSQLDKGRKEKKALTRPHNKIRKQLKPTVERYADVFRKLGYPITLSHTLRPLPLSLPEVAVPLFSGIQSVKVGIAPFAQHFPKVYPLERMEVVIDYLDRQGHAVFIFGGGTAEQRVADNWQERFRNVRSLVGRFTLQQELAIISHLDVMLSMDSANMHMASLMGVRVLSIWGATHPYAGFLGYGQQLEDCIQVDHPSRPSSIYGNKPCLCDGVDSMELIAPEMVIDKLREIGL</sequence>
<evidence type="ECO:0000256" key="1">
    <source>
        <dbReference type="ARBA" id="ARBA00022676"/>
    </source>
</evidence>
<proteinExistence type="predicted"/>
<keyword evidence="4" id="KW-1185">Reference proteome</keyword>
<dbReference type="PANTHER" id="PTHR30160">
    <property type="entry name" value="TETRAACYLDISACCHARIDE 4'-KINASE-RELATED"/>
    <property type="match status" value="1"/>
</dbReference>
<name>A0ABQ1M089_9SPHI</name>
<dbReference type="Pfam" id="PF01075">
    <property type="entry name" value="Glyco_transf_9"/>
    <property type="match status" value="1"/>
</dbReference>
<accession>A0ABQ1M089</accession>
<protein>
    <submittedName>
        <fullName evidence="3">Glycosyl transferase family 1</fullName>
    </submittedName>
</protein>
<gene>
    <name evidence="3" type="ORF">GCM10011386_25380</name>
</gene>
<evidence type="ECO:0000313" key="4">
    <source>
        <dbReference type="Proteomes" id="UP000597338"/>
    </source>
</evidence>
<dbReference type="EMBL" id="BMIK01000008">
    <property type="protein sequence ID" value="GGC32180.1"/>
    <property type="molecule type" value="Genomic_DNA"/>
</dbReference>
<keyword evidence="1" id="KW-0328">Glycosyltransferase</keyword>
<dbReference type="CDD" id="cd03789">
    <property type="entry name" value="GT9_LPS_heptosyltransferase"/>
    <property type="match status" value="1"/>
</dbReference>
<dbReference type="Gene3D" id="3.40.50.2000">
    <property type="entry name" value="Glycogen Phosphorylase B"/>
    <property type="match status" value="2"/>
</dbReference>
<keyword evidence="2 3" id="KW-0808">Transferase</keyword>
<dbReference type="InterPro" id="IPR051199">
    <property type="entry name" value="LPS_LOS_Heptosyltrfase"/>
</dbReference>